<comment type="caution">
    <text evidence="7">The sequence shown here is derived from an EMBL/GenBank/DDBJ whole genome shotgun (WGS) entry which is preliminary data.</text>
</comment>
<organism evidence="7 8">
    <name type="scientific">Lacticaseibacillus zeae DSM 20178 = KCTC 3804</name>
    <dbReference type="NCBI Taxonomy" id="1423816"/>
    <lineage>
        <taxon>Bacteria</taxon>
        <taxon>Bacillati</taxon>
        <taxon>Bacillota</taxon>
        <taxon>Bacilli</taxon>
        <taxon>Lactobacillales</taxon>
        <taxon>Lactobacillaceae</taxon>
        <taxon>Lacticaseibacillus</taxon>
    </lineage>
</organism>
<evidence type="ECO:0000259" key="6">
    <source>
        <dbReference type="Pfam" id="PF14833"/>
    </source>
</evidence>
<dbReference type="PANTHER" id="PTHR43060:SF15">
    <property type="entry name" value="3-HYDROXYISOBUTYRATE DEHYDROGENASE-LIKE 1, MITOCHONDRIAL-RELATED"/>
    <property type="match status" value="1"/>
</dbReference>
<dbReference type="Gene3D" id="3.40.50.720">
    <property type="entry name" value="NAD(P)-binding Rossmann-like Domain"/>
    <property type="match status" value="1"/>
</dbReference>
<dbReference type="Gene3D" id="1.10.1040.10">
    <property type="entry name" value="N-(1-d-carboxylethyl)-l-norvaline Dehydrogenase, domain 2"/>
    <property type="match status" value="1"/>
</dbReference>
<keyword evidence="2" id="KW-0560">Oxidoreductase</keyword>
<dbReference type="SUPFAM" id="SSF51735">
    <property type="entry name" value="NAD(P)-binding Rossmann-fold domains"/>
    <property type="match status" value="1"/>
</dbReference>
<dbReference type="PIRSF" id="PIRSF000103">
    <property type="entry name" value="HIBADH"/>
    <property type="match status" value="1"/>
</dbReference>
<dbReference type="InterPro" id="IPR008927">
    <property type="entry name" value="6-PGluconate_DH-like_C_sf"/>
</dbReference>
<dbReference type="InterPro" id="IPR029154">
    <property type="entry name" value="HIBADH-like_NADP-bd"/>
</dbReference>
<evidence type="ECO:0000313" key="7">
    <source>
        <dbReference type="EMBL" id="KRK10604.1"/>
    </source>
</evidence>
<keyword evidence="3" id="KW-0520">NAD</keyword>
<dbReference type="eggNOG" id="COG2084">
    <property type="taxonomic scope" value="Bacteria"/>
</dbReference>
<protein>
    <submittedName>
        <fullName evidence="7">3-hydroxyisobutyrate dehydrogenase</fullName>
    </submittedName>
</protein>
<dbReference type="Pfam" id="PF14833">
    <property type="entry name" value="NAD_binding_11"/>
    <property type="match status" value="1"/>
</dbReference>
<proteinExistence type="inferred from homology"/>
<dbReference type="GO" id="GO:0051287">
    <property type="term" value="F:NAD binding"/>
    <property type="evidence" value="ECO:0007669"/>
    <property type="project" value="InterPro"/>
</dbReference>
<evidence type="ECO:0000259" key="5">
    <source>
        <dbReference type="Pfam" id="PF03446"/>
    </source>
</evidence>
<dbReference type="GO" id="GO:0016491">
    <property type="term" value="F:oxidoreductase activity"/>
    <property type="evidence" value="ECO:0007669"/>
    <property type="project" value="UniProtKB-KW"/>
</dbReference>
<dbReference type="InterPro" id="IPR013328">
    <property type="entry name" value="6PGD_dom2"/>
</dbReference>
<dbReference type="InterPro" id="IPR015815">
    <property type="entry name" value="HIBADH-related"/>
</dbReference>
<dbReference type="InterPro" id="IPR006115">
    <property type="entry name" value="6PGDH_NADP-bd"/>
</dbReference>
<dbReference type="Proteomes" id="UP000051984">
    <property type="component" value="Unassembled WGS sequence"/>
</dbReference>
<dbReference type="Pfam" id="PF03446">
    <property type="entry name" value="NAD_binding_2"/>
    <property type="match status" value="1"/>
</dbReference>
<dbReference type="PATRIC" id="fig|1423816.3.peg.1799"/>
<dbReference type="AlphaFoldDB" id="A0A0R1EMI5"/>
<dbReference type="EMBL" id="AZCT01000021">
    <property type="protein sequence ID" value="KRK10604.1"/>
    <property type="molecule type" value="Genomic_DNA"/>
</dbReference>
<name>A0A0R1EMI5_LACZE</name>
<feature type="domain" description="6-phosphogluconate dehydrogenase NADP-binding" evidence="5">
    <location>
        <begin position="5"/>
        <end position="164"/>
    </location>
</feature>
<evidence type="ECO:0000313" key="8">
    <source>
        <dbReference type="Proteomes" id="UP000051984"/>
    </source>
</evidence>
<dbReference type="PANTHER" id="PTHR43060">
    <property type="entry name" value="3-HYDROXYISOBUTYRATE DEHYDROGENASE-LIKE 1, MITOCHONDRIAL-RELATED"/>
    <property type="match status" value="1"/>
</dbReference>
<accession>A0A0R1EMI5</accession>
<dbReference type="InterPro" id="IPR036291">
    <property type="entry name" value="NAD(P)-bd_dom_sf"/>
</dbReference>
<reference evidence="7 8" key="1">
    <citation type="journal article" date="2015" name="Genome Announc.">
        <title>Expanding the biotechnology potential of lactobacilli through comparative genomics of 213 strains and associated genera.</title>
        <authorList>
            <person name="Sun Z."/>
            <person name="Harris H.M."/>
            <person name="McCann A."/>
            <person name="Guo C."/>
            <person name="Argimon S."/>
            <person name="Zhang W."/>
            <person name="Yang X."/>
            <person name="Jeffery I.B."/>
            <person name="Cooney J.C."/>
            <person name="Kagawa T.F."/>
            <person name="Liu W."/>
            <person name="Song Y."/>
            <person name="Salvetti E."/>
            <person name="Wrobel A."/>
            <person name="Rasinkangas P."/>
            <person name="Parkhill J."/>
            <person name="Rea M.C."/>
            <person name="O'Sullivan O."/>
            <person name="Ritari J."/>
            <person name="Douillard F.P."/>
            <person name="Paul Ross R."/>
            <person name="Yang R."/>
            <person name="Briner A.E."/>
            <person name="Felis G.E."/>
            <person name="de Vos W.M."/>
            <person name="Barrangou R."/>
            <person name="Klaenhammer T.R."/>
            <person name="Caufield P.W."/>
            <person name="Cui Y."/>
            <person name="Zhang H."/>
            <person name="O'Toole P.W."/>
        </authorList>
    </citation>
    <scope>NUCLEOTIDE SEQUENCE [LARGE SCALE GENOMIC DNA]</scope>
    <source>
        <strain evidence="7 8">DSM 20178</strain>
    </source>
</reference>
<feature type="active site" evidence="4">
    <location>
        <position position="173"/>
    </location>
</feature>
<evidence type="ECO:0000256" key="3">
    <source>
        <dbReference type="ARBA" id="ARBA00023027"/>
    </source>
</evidence>
<gene>
    <name evidence="7" type="ORF">FD51_GL001725</name>
</gene>
<feature type="domain" description="3-hydroxyisobutyrate dehydrogenase-like NAD-binding" evidence="6">
    <location>
        <begin position="167"/>
        <end position="284"/>
    </location>
</feature>
<comment type="similarity">
    <text evidence="1">Belongs to the HIBADH-related family.</text>
</comment>
<dbReference type="GO" id="GO:0050661">
    <property type="term" value="F:NADP binding"/>
    <property type="evidence" value="ECO:0007669"/>
    <property type="project" value="InterPro"/>
</dbReference>
<dbReference type="GeneID" id="93268069"/>
<sequence length="293" mass="30799">MSPLKLGFIGTGVMGTGIIKNFLKAGQEVIVYNRTKAHAQAVLDAGAVWAESPHAVAAQCHVVMSMVGFPQDVEAVYFGCDGILAGTQAGDLVIDMTTSTPTLAKQIAEKAKEKGVIAIDAPVSGGDIGAEKGTLTIMIGGQKDLLPKLKELFAPIASSVNYFGPAGSGQHAKMANQIMIAGTMTGLSEMLVYGKAAGLDLNEILKVVGSGAAANWSLSNYGPRMLQADYTPGFFAKHFLKDLRIALDEAKKMHLQLPATELAEDLYAKMVAAGKGDLGTQGLVTMNERWDEA</sequence>
<dbReference type="SUPFAM" id="SSF48179">
    <property type="entry name" value="6-phosphogluconate dehydrogenase C-terminal domain-like"/>
    <property type="match status" value="1"/>
</dbReference>
<evidence type="ECO:0000256" key="1">
    <source>
        <dbReference type="ARBA" id="ARBA00009080"/>
    </source>
</evidence>
<evidence type="ECO:0000256" key="4">
    <source>
        <dbReference type="PIRSR" id="PIRSR000103-1"/>
    </source>
</evidence>
<evidence type="ECO:0000256" key="2">
    <source>
        <dbReference type="ARBA" id="ARBA00023002"/>
    </source>
</evidence>
<dbReference type="RefSeq" id="WP_010489767.1">
    <property type="nucleotide sequence ID" value="NZ_AZCT01000021.1"/>
</dbReference>